<dbReference type="Pfam" id="PF00106">
    <property type="entry name" value="adh_short"/>
    <property type="match status" value="1"/>
</dbReference>
<organism evidence="1 2">
    <name type="scientific">Multifurca ochricompacta</name>
    <dbReference type="NCBI Taxonomy" id="376703"/>
    <lineage>
        <taxon>Eukaryota</taxon>
        <taxon>Fungi</taxon>
        <taxon>Dikarya</taxon>
        <taxon>Basidiomycota</taxon>
        <taxon>Agaricomycotina</taxon>
        <taxon>Agaricomycetes</taxon>
        <taxon>Russulales</taxon>
        <taxon>Russulaceae</taxon>
        <taxon>Multifurca</taxon>
    </lineage>
</organism>
<dbReference type="Proteomes" id="UP001203297">
    <property type="component" value="Unassembled WGS sequence"/>
</dbReference>
<protein>
    <submittedName>
        <fullName evidence="1">NAD-P-binding protein</fullName>
    </submittedName>
</protein>
<sequence length="311" mass="33576">MPFSLDGILGVDEDLPVTNHNENCTPHNIQGKVVLVTGASRGIGKETALQYARAGASLAIVARIKESLNETRDAILAAVPDAEVLVLPADVRDDESAEYAVQKVLECFKRLDILIANAGAITPYSETITKKNRSAWWNTFEVSVRGIFNFVSAALPALESARGYVIAISSVGAQLRIQGGSDGCIAKHTVNRLVEYIVLGNCFHPVSLVKNDNQYASALSPYDVEYPGVRAISLAPGFVPTQLSRTSNAGEPPDTAALPAATMLYLTSGRADWLSGRYYSANWDISEVERDWKDLIVEKGGLVNKLCIPRA</sequence>
<name>A0AAD4LZL4_9AGAM</name>
<gene>
    <name evidence="1" type="ORF">B0F90DRAFT_1821118</name>
</gene>
<evidence type="ECO:0000313" key="2">
    <source>
        <dbReference type="Proteomes" id="UP001203297"/>
    </source>
</evidence>
<dbReference type="PRINTS" id="PR00081">
    <property type="entry name" value="GDHRDH"/>
</dbReference>
<keyword evidence="2" id="KW-1185">Reference proteome</keyword>
<comment type="caution">
    <text evidence="1">The sequence shown here is derived from an EMBL/GenBank/DDBJ whole genome shotgun (WGS) entry which is preliminary data.</text>
</comment>
<accession>A0AAD4LZL4</accession>
<dbReference type="Gene3D" id="3.40.50.720">
    <property type="entry name" value="NAD(P)-binding Rossmann-like Domain"/>
    <property type="match status" value="1"/>
</dbReference>
<dbReference type="PANTHER" id="PTHR43975:SF2">
    <property type="entry name" value="EG:BACR7A4.14 PROTEIN-RELATED"/>
    <property type="match status" value="1"/>
</dbReference>
<dbReference type="EMBL" id="WTXG01000071">
    <property type="protein sequence ID" value="KAI0294641.1"/>
    <property type="molecule type" value="Genomic_DNA"/>
</dbReference>
<dbReference type="SUPFAM" id="SSF51735">
    <property type="entry name" value="NAD(P)-binding Rossmann-fold domains"/>
    <property type="match status" value="1"/>
</dbReference>
<dbReference type="AlphaFoldDB" id="A0AAD4LZL4"/>
<dbReference type="InterPro" id="IPR036291">
    <property type="entry name" value="NAD(P)-bd_dom_sf"/>
</dbReference>
<proteinExistence type="predicted"/>
<reference evidence="1" key="1">
    <citation type="journal article" date="2022" name="New Phytol.">
        <title>Evolutionary transition to the ectomycorrhizal habit in the genomes of a hyperdiverse lineage of mushroom-forming fungi.</title>
        <authorList>
            <person name="Looney B."/>
            <person name="Miyauchi S."/>
            <person name="Morin E."/>
            <person name="Drula E."/>
            <person name="Courty P.E."/>
            <person name="Kohler A."/>
            <person name="Kuo A."/>
            <person name="LaButti K."/>
            <person name="Pangilinan J."/>
            <person name="Lipzen A."/>
            <person name="Riley R."/>
            <person name="Andreopoulos W."/>
            <person name="He G."/>
            <person name="Johnson J."/>
            <person name="Nolan M."/>
            <person name="Tritt A."/>
            <person name="Barry K.W."/>
            <person name="Grigoriev I.V."/>
            <person name="Nagy L.G."/>
            <person name="Hibbett D."/>
            <person name="Henrissat B."/>
            <person name="Matheny P.B."/>
            <person name="Labbe J."/>
            <person name="Martin F.M."/>
        </authorList>
    </citation>
    <scope>NUCLEOTIDE SEQUENCE</scope>
    <source>
        <strain evidence="1">BPL690</strain>
    </source>
</reference>
<evidence type="ECO:0000313" key="1">
    <source>
        <dbReference type="EMBL" id="KAI0294641.1"/>
    </source>
</evidence>
<dbReference type="PANTHER" id="PTHR43975">
    <property type="entry name" value="ZGC:101858"/>
    <property type="match status" value="1"/>
</dbReference>
<dbReference type="InterPro" id="IPR002347">
    <property type="entry name" value="SDR_fam"/>
</dbReference>